<dbReference type="AlphaFoldDB" id="E4ZZ09"/>
<dbReference type="HOGENOM" id="CLU_1166007_0_0_1"/>
<gene>
    <name evidence="1" type="ORF">LEMA_P107090.1</name>
</gene>
<dbReference type="Proteomes" id="UP000002668">
    <property type="component" value="Genome"/>
</dbReference>
<organism evidence="2">
    <name type="scientific">Leptosphaeria maculans (strain JN3 / isolate v23.1.3 / race Av1-4-5-6-7-8)</name>
    <name type="common">Blackleg fungus</name>
    <name type="synonym">Phoma lingam</name>
    <dbReference type="NCBI Taxonomy" id="985895"/>
    <lineage>
        <taxon>Eukaryota</taxon>
        <taxon>Fungi</taxon>
        <taxon>Dikarya</taxon>
        <taxon>Ascomycota</taxon>
        <taxon>Pezizomycotina</taxon>
        <taxon>Dothideomycetes</taxon>
        <taxon>Pleosporomycetidae</taxon>
        <taxon>Pleosporales</taxon>
        <taxon>Pleosporineae</taxon>
        <taxon>Leptosphaeriaceae</taxon>
        <taxon>Plenodomus</taxon>
        <taxon>Plenodomus lingam/Leptosphaeria maculans species complex</taxon>
    </lineage>
</organism>
<sequence length="238" mass="26924">MPPVRKQPPLECRSVAESRVELQSRRSCLRHKPPGQAKQHDWRLALPVYHTSTTQRHYSHKQASDLAYPQGRWHCSCRPHICIGTEPLSLGGNPEGFPRAVCQAFLAASTVVISLVPYRPSVLCSTVTFYMQSNHCWWRRARPAMYRYRHRNLHSPLAFLPQLTSPCLGLGACAEFHTVGPSACAFADRLALVRLVPAALNCLRPLMLHADLATVPYNRWRTGGLKRLGRLRLDWSQS</sequence>
<name>E4ZZ09_LEPMJ</name>
<evidence type="ECO:0000313" key="1">
    <source>
        <dbReference type="EMBL" id="CBX96444.1"/>
    </source>
</evidence>
<protein>
    <submittedName>
        <fullName evidence="1">Predicted protein</fullName>
    </submittedName>
</protein>
<dbReference type="EMBL" id="FP929129">
    <property type="protein sequence ID" value="CBX96444.1"/>
    <property type="molecule type" value="Genomic_DNA"/>
</dbReference>
<accession>E4ZZ09</accession>
<proteinExistence type="predicted"/>
<keyword evidence="2" id="KW-1185">Reference proteome</keyword>
<evidence type="ECO:0000313" key="2">
    <source>
        <dbReference type="Proteomes" id="UP000002668"/>
    </source>
</evidence>
<reference evidence="2" key="1">
    <citation type="journal article" date="2011" name="Nat. Commun.">
        <title>Effector diversification within compartments of the Leptosphaeria maculans genome affected by Repeat-Induced Point mutations.</title>
        <authorList>
            <person name="Rouxel T."/>
            <person name="Grandaubert J."/>
            <person name="Hane J.K."/>
            <person name="Hoede C."/>
            <person name="van de Wouw A.P."/>
            <person name="Couloux A."/>
            <person name="Dominguez V."/>
            <person name="Anthouard V."/>
            <person name="Bally P."/>
            <person name="Bourras S."/>
            <person name="Cozijnsen A.J."/>
            <person name="Ciuffetti L.M."/>
            <person name="Degrave A."/>
            <person name="Dilmaghani A."/>
            <person name="Duret L."/>
            <person name="Fudal I."/>
            <person name="Goodwin S.B."/>
            <person name="Gout L."/>
            <person name="Glaser N."/>
            <person name="Linglin J."/>
            <person name="Kema G.H.J."/>
            <person name="Lapalu N."/>
            <person name="Lawrence C.B."/>
            <person name="May K."/>
            <person name="Meyer M."/>
            <person name="Ollivier B."/>
            <person name="Poulain J."/>
            <person name="Schoch C.L."/>
            <person name="Simon A."/>
            <person name="Spatafora J.W."/>
            <person name="Stachowiak A."/>
            <person name="Turgeon B.G."/>
            <person name="Tyler B.M."/>
            <person name="Vincent D."/>
            <person name="Weissenbach J."/>
            <person name="Amselem J."/>
            <person name="Quesneville H."/>
            <person name="Oliver R.P."/>
            <person name="Wincker P."/>
            <person name="Balesdent M.-H."/>
            <person name="Howlett B.J."/>
        </authorList>
    </citation>
    <scope>NUCLEOTIDE SEQUENCE [LARGE SCALE GENOMIC DNA]</scope>
    <source>
        <strain evidence="2">JN3 / isolate v23.1.3 / race Av1-4-5-6-7-8</strain>
    </source>
</reference>
<dbReference type="VEuPathDB" id="FungiDB:LEMA_P107090.1"/>
<dbReference type="InParanoid" id="E4ZZ09"/>